<evidence type="ECO:0000313" key="3">
    <source>
        <dbReference type="Proteomes" id="UP001066276"/>
    </source>
</evidence>
<feature type="compositionally biased region" description="Basic and acidic residues" evidence="1">
    <location>
        <begin position="1"/>
        <end position="20"/>
    </location>
</feature>
<dbReference type="Proteomes" id="UP001066276">
    <property type="component" value="Chromosome 9"/>
</dbReference>
<reference evidence="2" key="1">
    <citation type="journal article" date="2022" name="bioRxiv">
        <title>Sequencing and chromosome-scale assembly of the giantPleurodeles waltlgenome.</title>
        <authorList>
            <person name="Brown T."/>
            <person name="Elewa A."/>
            <person name="Iarovenko S."/>
            <person name="Subramanian E."/>
            <person name="Araus A.J."/>
            <person name="Petzold A."/>
            <person name="Susuki M."/>
            <person name="Suzuki K.-i.T."/>
            <person name="Hayashi T."/>
            <person name="Toyoda A."/>
            <person name="Oliveira C."/>
            <person name="Osipova E."/>
            <person name="Leigh N.D."/>
            <person name="Simon A."/>
            <person name="Yun M.H."/>
        </authorList>
    </citation>
    <scope>NUCLEOTIDE SEQUENCE</scope>
    <source>
        <strain evidence="2">20211129_DDA</strain>
        <tissue evidence="2">Liver</tissue>
    </source>
</reference>
<feature type="compositionally biased region" description="Basic and acidic residues" evidence="1">
    <location>
        <begin position="33"/>
        <end position="42"/>
    </location>
</feature>
<organism evidence="2 3">
    <name type="scientific">Pleurodeles waltl</name>
    <name type="common">Iberian ribbed newt</name>
    <dbReference type="NCBI Taxonomy" id="8319"/>
    <lineage>
        <taxon>Eukaryota</taxon>
        <taxon>Metazoa</taxon>
        <taxon>Chordata</taxon>
        <taxon>Craniata</taxon>
        <taxon>Vertebrata</taxon>
        <taxon>Euteleostomi</taxon>
        <taxon>Amphibia</taxon>
        <taxon>Batrachia</taxon>
        <taxon>Caudata</taxon>
        <taxon>Salamandroidea</taxon>
        <taxon>Salamandridae</taxon>
        <taxon>Pleurodelinae</taxon>
        <taxon>Pleurodeles</taxon>
    </lineage>
</organism>
<keyword evidence="3" id="KW-1185">Reference proteome</keyword>
<name>A0AAV7N3X6_PLEWA</name>
<protein>
    <submittedName>
        <fullName evidence="2">Uncharacterized protein</fullName>
    </submittedName>
</protein>
<dbReference type="EMBL" id="JANPWB010000013">
    <property type="protein sequence ID" value="KAJ1110738.1"/>
    <property type="molecule type" value="Genomic_DNA"/>
</dbReference>
<comment type="caution">
    <text evidence="2">The sequence shown here is derived from an EMBL/GenBank/DDBJ whole genome shotgun (WGS) entry which is preliminary data.</text>
</comment>
<accession>A0AAV7N3X6</accession>
<feature type="compositionally biased region" description="Basic residues" evidence="1">
    <location>
        <begin position="43"/>
        <end position="55"/>
    </location>
</feature>
<dbReference type="AlphaFoldDB" id="A0AAV7N3X6"/>
<feature type="region of interest" description="Disordered" evidence="1">
    <location>
        <begin position="1"/>
        <end position="88"/>
    </location>
</feature>
<proteinExistence type="predicted"/>
<evidence type="ECO:0000256" key="1">
    <source>
        <dbReference type="SAM" id="MobiDB-lite"/>
    </source>
</evidence>
<evidence type="ECO:0000313" key="2">
    <source>
        <dbReference type="EMBL" id="KAJ1110738.1"/>
    </source>
</evidence>
<sequence length="88" mass="9556">MSYSPREDSRATARREDRSQTKKTPPAGSAAQSEDHQPDRGPRGGRHGFPPHHSKCLGPPVTGTQAELYTRNKVQHGPILGNAAQQTC</sequence>
<gene>
    <name evidence="2" type="ORF">NDU88_008085</name>
</gene>